<sequence length="83" mass="9821">MSFMDILPYCIIILLAVLVSIWYRLRKLKQGVETSYKYTQLGHCRAMMVMLLNRYLHDDGEITNEHLESCVSTVKHYFPRCGY</sequence>
<organism evidence="2 3">
    <name type="scientific">Klebsiella phage N1M2</name>
    <dbReference type="NCBI Taxonomy" id="2664939"/>
    <lineage>
        <taxon>Viruses</taxon>
        <taxon>Duplodnaviria</taxon>
        <taxon>Heunggongvirae</taxon>
        <taxon>Uroviricota</taxon>
        <taxon>Caudoviricetes</taxon>
        <taxon>Chimalliviridae</taxon>
        <taxon>Nimduovirus</taxon>
        <taxon>Nimduovirus N1M2</taxon>
    </lineage>
</organism>
<keyword evidence="1" id="KW-0812">Transmembrane</keyword>
<keyword evidence="3" id="KW-1185">Reference proteome</keyword>
<gene>
    <name evidence="2" type="ORF">N1M2_4</name>
</gene>
<evidence type="ECO:0000313" key="2">
    <source>
        <dbReference type="EMBL" id="QGH71867.1"/>
    </source>
</evidence>
<proteinExistence type="predicted"/>
<evidence type="ECO:0000313" key="3">
    <source>
        <dbReference type="Proteomes" id="UP000464669"/>
    </source>
</evidence>
<evidence type="ECO:0000256" key="1">
    <source>
        <dbReference type="SAM" id="Phobius"/>
    </source>
</evidence>
<name>A0A6B7ZEF3_9CAUD</name>
<keyword evidence="1" id="KW-0472">Membrane</keyword>
<reference evidence="2 3" key="1">
    <citation type="submission" date="2019-11" db="EMBL/GenBank/DDBJ databases">
        <authorList>
            <person name="Lewis R."/>
            <person name="Clooney A.G."/>
            <person name="Stockdale S.R."/>
            <person name="Buttimer C."/>
            <person name="Draper L.A."/>
            <person name="Ross R.P."/>
            <person name="Hill C."/>
        </authorList>
    </citation>
    <scope>NUCLEOTIDE SEQUENCE [LARGE SCALE GENOMIC DNA]</scope>
</reference>
<dbReference type="EMBL" id="MN642089">
    <property type="protein sequence ID" value="QGH71867.1"/>
    <property type="molecule type" value="Genomic_DNA"/>
</dbReference>
<accession>A0A6B7ZEF3</accession>
<keyword evidence="1" id="KW-1133">Transmembrane helix</keyword>
<protein>
    <submittedName>
        <fullName evidence="2">Uncharacterized protein</fullName>
    </submittedName>
</protein>
<dbReference type="Proteomes" id="UP000464669">
    <property type="component" value="Segment"/>
</dbReference>
<feature type="transmembrane region" description="Helical" evidence="1">
    <location>
        <begin position="6"/>
        <end position="25"/>
    </location>
</feature>